<proteinExistence type="predicted"/>
<dbReference type="Proteomes" id="UP001366060">
    <property type="component" value="Unassembled WGS sequence"/>
</dbReference>
<evidence type="ECO:0000313" key="2">
    <source>
        <dbReference type="Proteomes" id="UP001366060"/>
    </source>
</evidence>
<comment type="caution">
    <text evidence="1">The sequence shown here is derived from an EMBL/GenBank/DDBJ whole genome shotgun (WGS) entry which is preliminary data.</text>
</comment>
<accession>A0ABU9HGC3</accession>
<dbReference type="RefSeq" id="WP_341629204.1">
    <property type="nucleotide sequence ID" value="NZ_JBAKBA010000059.1"/>
</dbReference>
<name>A0ABU9HGC3_9GAMM</name>
<dbReference type="InterPro" id="IPR025833">
    <property type="entry name" value="GDYXXLXY"/>
</dbReference>
<dbReference type="Pfam" id="PF14345">
    <property type="entry name" value="GDYXXLXY"/>
    <property type="match status" value="1"/>
</dbReference>
<keyword evidence="2" id="KW-1185">Reference proteome</keyword>
<gene>
    <name evidence="1" type="ORF">V6255_16930</name>
</gene>
<sequence>MQSKIVIGMLLVILAVMNFSIVSKEQHLKQGDTVYLKLAPVDPRSLMQGDYMALRFEAADQLYDALQSSDDDIEKGTHDGQILVHLDENKVGDFRGIYHGQPLQENELRLNYRVRDDNIKFATNAFFFEEGTAELYEKARYGEFKVSEKGELLLNAMFTEQLTEIKAE</sequence>
<organism evidence="1 2">
    <name type="scientific">Psychromonas arctica</name>
    <dbReference type="NCBI Taxonomy" id="168275"/>
    <lineage>
        <taxon>Bacteria</taxon>
        <taxon>Pseudomonadati</taxon>
        <taxon>Pseudomonadota</taxon>
        <taxon>Gammaproteobacteria</taxon>
        <taxon>Alteromonadales</taxon>
        <taxon>Psychromonadaceae</taxon>
        <taxon>Psychromonas</taxon>
    </lineage>
</organism>
<evidence type="ECO:0000313" key="1">
    <source>
        <dbReference type="EMBL" id="MEL0660820.1"/>
    </source>
</evidence>
<protein>
    <submittedName>
        <fullName evidence="1">GDYXXLXY domain-containing protein</fullName>
    </submittedName>
</protein>
<reference evidence="1 2" key="1">
    <citation type="submission" date="2024-02" db="EMBL/GenBank/DDBJ databases">
        <title>Bacteria isolated from the canopy kelp, Nereocystis luetkeana.</title>
        <authorList>
            <person name="Pfister C.A."/>
            <person name="Younker I.T."/>
            <person name="Light S.H."/>
        </authorList>
    </citation>
    <scope>NUCLEOTIDE SEQUENCE [LARGE SCALE GENOMIC DNA]</scope>
    <source>
        <strain evidence="1 2">TI.2.07</strain>
    </source>
</reference>
<dbReference type="EMBL" id="JBAKBA010000059">
    <property type="protein sequence ID" value="MEL0660820.1"/>
    <property type="molecule type" value="Genomic_DNA"/>
</dbReference>